<dbReference type="SUPFAM" id="SSF56399">
    <property type="entry name" value="ADP-ribosylation"/>
    <property type="match status" value="1"/>
</dbReference>
<keyword evidence="4" id="KW-0520">NAD</keyword>
<dbReference type="GO" id="GO:0003950">
    <property type="term" value="F:NAD+ poly-ADP-ribosyltransferase activity"/>
    <property type="evidence" value="ECO:0007669"/>
    <property type="project" value="InterPro"/>
</dbReference>
<proteinExistence type="predicted"/>
<keyword evidence="1" id="KW-0328">Glycosyltransferase</keyword>
<dbReference type="OrthoDB" id="19501at2759"/>
<dbReference type="Pfam" id="PF00644">
    <property type="entry name" value="PARP"/>
    <property type="match status" value="1"/>
</dbReference>
<evidence type="ECO:0000256" key="2">
    <source>
        <dbReference type="ARBA" id="ARBA00022679"/>
    </source>
</evidence>
<dbReference type="PANTHER" id="PTHR21328">
    <property type="entry name" value="POLY ADP-RIBOSE POLYMERASE FAMILY, MEMBER PARP"/>
    <property type="match status" value="1"/>
</dbReference>
<dbReference type="Pfam" id="PF18084">
    <property type="entry name" value="ARTD15_N"/>
    <property type="match status" value="1"/>
</dbReference>
<name>A0A9D4UDU2_ADICA</name>
<dbReference type="GO" id="GO:0016779">
    <property type="term" value="F:nucleotidyltransferase activity"/>
    <property type="evidence" value="ECO:0007669"/>
    <property type="project" value="UniProtKB-KW"/>
</dbReference>
<sequence>MANERPEVEALVLQAYRRSRFTFDLAISAFLQALHSHRRPSVCTPFPTSLFATEQAEKDFGAAEDAIREFSNLYVDSSMIGSEYALEAAKCENPLSNLSFKSLKLVQWLLRLRYEVHMVGDPALELPKKVAEKLFGSPKSALALSGVLPDYILKLEESDAKACTAFEHQRSRFGSVFAFHGTSAENLHSILRCGLLILSNSSLQRNGAIFGEGIYLSSDPAVALGFSKAGVGWECSHFGQRARYLLLCEVALGEQVLSSNTSRVSSSKLNGNDLGKIMHAELSTSELILAAELLSADWMQPTIFHPLSCLSSNTTTPSFRSVMATKWRAEICSPPTPDCDGKAIARLSQ</sequence>
<feature type="domain" description="PARP catalytic" evidence="5">
    <location>
        <begin position="152"/>
        <end position="262"/>
    </location>
</feature>
<evidence type="ECO:0000313" key="7">
    <source>
        <dbReference type="EMBL" id="KAI5066035.1"/>
    </source>
</evidence>
<protein>
    <recommendedName>
        <fullName evidence="9">Poly [ADP-ribose] polymerase</fullName>
    </recommendedName>
</protein>
<accession>A0A9D4UDU2</accession>
<comment type="caution">
    <text evidence="7">The sequence shown here is derived from an EMBL/GenBank/DDBJ whole genome shotgun (WGS) entry which is preliminary data.</text>
</comment>
<organism evidence="7 8">
    <name type="scientific">Adiantum capillus-veneris</name>
    <name type="common">Maidenhair fern</name>
    <dbReference type="NCBI Taxonomy" id="13818"/>
    <lineage>
        <taxon>Eukaryota</taxon>
        <taxon>Viridiplantae</taxon>
        <taxon>Streptophyta</taxon>
        <taxon>Embryophyta</taxon>
        <taxon>Tracheophyta</taxon>
        <taxon>Polypodiopsida</taxon>
        <taxon>Polypodiidae</taxon>
        <taxon>Polypodiales</taxon>
        <taxon>Pteridineae</taxon>
        <taxon>Pteridaceae</taxon>
        <taxon>Vittarioideae</taxon>
        <taxon>Adiantum</taxon>
    </lineage>
</organism>
<dbReference type="InterPro" id="IPR041400">
    <property type="entry name" value="PARP16_N"/>
</dbReference>
<dbReference type="Gene3D" id="3.90.228.10">
    <property type="match status" value="1"/>
</dbReference>
<dbReference type="Proteomes" id="UP000886520">
    <property type="component" value="Chromosome 18"/>
</dbReference>
<dbReference type="AlphaFoldDB" id="A0A9D4UDU2"/>
<evidence type="ECO:0008006" key="9">
    <source>
        <dbReference type="Google" id="ProtNLM"/>
    </source>
</evidence>
<evidence type="ECO:0000256" key="1">
    <source>
        <dbReference type="ARBA" id="ARBA00022676"/>
    </source>
</evidence>
<keyword evidence="3" id="KW-0548">Nucleotidyltransferase</keyword>
<keyword evidence="8" id="KW-1185">Reference proteome</keyword>
<dbReference type="InterPro" id="IPR012317">
    <property type="entry name" value="Poly(ADP-ribose)pol_cat_dom"/>
</dbReference>
<evidence type="ECO:0000256" key="3">
    <source>
        <dbReference type="ARBA" id="ARBA00022695"/>
    </source>
</evidence>
<gene>
    <name evidence="7" type="ORF">GOP47_0018659</name>
</gene>
<reference evidence="7" key="1">
    <citation type="submission" date="2021-01" db="EMBL/GenBank/DDBJ databases">
        <title>Adiantum capillus-veneris genome.</title>
        <authorList>
            <person name="Fang Y."/>
            <person name="Liao Q."/>
        </authorList>
    </citation>
    <scope>NUCLEOTIDE SEQUENCE</scope>
    <source>
        <strain evidence="7">H3</strain>
        <tissue evidence="7">Leaf</tissue>
    </source>
</reference>
<evidence type="ECO:0000259" key="6">
    <source>
        <dbReference type="Pfam" id="PF18084"/>
    </source>
</evidence>
<dbReference type="InterPro" id="IPR051838">
    <property type="entry name" value="ARTD_PARP"/>
</dbReference>
<evidence type="ECO:0000256" key="4">
    <source>
        <dbReference type="ARBA" id="ARBA00023027"/>
    </source>
</evidence>
<feature type="domain" description="PARP16 N-terminal" evidence="6">
    <location>
        <begin position="17"/>
        <end position="110"/>
    </location>
</feature>
<evidence type="ECO:0000259" key="5">
    <source>
        <dbReference type="Pfam" id="PF00644"/>
    </source>
</evidence>
<dbReference type="EMBL" id="JABFUD020000018">
    <property type="protein sequence ID" value="KAI5066035.1"/>
    <property type="molecule type" value="Genomic_DNA"/>
</dbReference>
<evidence type="ECO:0000313" key="8">
    <source>
        <dbReference type="Proteomes" id="UP000886520"/>
    </source>
</evidence>
<keyword evidence="2" id="KW-0808">Transferase</keyword>